<reference evidence="1" key="1">
    <citation type="submission" date="2025-08" db="UniProtKB">
        <authorList>
            <consortium name="Ensembl"/>
        </authorList>
    </citation>
    <scope>IDENTIFICATION</scope>
</reference>
<sequence length="80" mass="9120">MFLSMLVAWLIPDMPRSLKEQLKREKALLMDLLLTEEADKQCTQSHPMTTTNNDVVIKGLEEGSPEELPVCHVHTAKFLK</sequence>
<protein>
    <submittedName>
        <fullName evidence="1">Uncharacterized protein</fullName>
    </submittedName>
</protein>
<dbReference type="Proteomes" id="UP000472270">
    <property type="component" value="Unassembled WGS sequence"/>
</dbReference>
<name>A0A673G6X8_9TELE</name>
<evidence type="ECO:0000313" key="1">
    <source>
        <dbReference type="Ensembl" id="ENSSRHP00000009426.1"/>
    </source>
</evidence>
<reference evidence="1" key="2">
    <citation type="submission" date="2025-09" db="UniProtKB">
        <authorList>
            <consortium name="Ensembl"/>
        </authorList>
    </citation>
    <scope>IDENTIFICATION</scope>
</reference>
<accession>A0A673G6X8</accession>
<proteinExistence type="predicted"/>
<dbReference type="Ensembl" id="ENSSRHT00000009721.1">
    <property type="protein sequence ID" value="ENSSRHP00000009426.1"/>
    <property type="gene ID" value="ENSSRHG00000005423.1"/>
</dbReference>
<organism evidence="1 2">
    <name type="scientific">Sinocyclocheilus rhinocerous</name>
    <dbReference type="NCBI Taxonomy" id="307959"/>
    <lineage>
        <taxon>Eukaryota</taxon>
        <taxon>Metazoa</taxon>
        <taxon>Chordata</taxon>
        <taxon>Craniata</taxon>
        <taxon>Vertebrata</taxon>
        <taxon>Euteleostomi</taxon>
        <taxon>Actinopterygii</taxon>
        <taxon>Neopterygii</taxon>
        <taxon>Teleostei</taxon>
        <taxon>Ostariophysi</taxon>
        <taxon>Cypriniformes</taxon>
        <taxon>Cyprinidae</taxon>
        <taxon>Cyprininae</taxon>
        <taxon>Sinocyclocheilus</taxon>
    </lineage>
</organism>
<keyword evidence="2" id="KW-1185">Reference proteome</keyword>
<evidence type="ECO:0000313" key="2">
    <source>
        <dbReference type="Proteomes" id="UP000472270"/>
    </source>
</evidence>
<dbReference type="AlphaFoldDB" id="A0A673G6X8"/>